<keyword evidence="1" id="KW-1185">Reference proteome</keyword>
<accession>A0A6I9XXK2</accession>
<evidence type="ECO:0000313" key="2">
    <source>
        <dbReference type="RefSeq" id="XP_013920954.1"/>
    </source>
</evidence>
<reference evidence="2" key="1">
    <citation type="submission" date="2025-08" db="UniProtKB">
        <authorList>
            <consortium name="RefSeq"/>
        </authorList>
    </citation>
    <scope>IDENTIFICATION</scope>
    <source>
        <tissue evidence="2">Skeletal muscle</tissue>
    </source>
</reference>
<evidence type="ECO:0000313" key="1">
    <source>
        <dbReference type="Proteomes" id="UP000504617"/>
    </source>
</evidence>
<dbReference type="KEGG" id="tsr:106548158"/>
<dbReference type="Proteomes" id="UP000504617">
    <property type="component" value="Unplaced"/>
</dbReference>
<dbReference type="OrthoDB" id="289038at2759"/>
<organism evidence="1 2">
    <name type="scientific">Thamnophis sirtalis</name>
    <dbReference type="NCBI Taxonomy" id="35019"/>
    <lineage>
        <taxon>Eukaryota</taxon>
        <taxon>Metazoa</taxon>
        <taxon>Chordata</taxon>
        <taxon>Craniata</taxon>
        <taxon>Vertebrata</taxon>
        <taxon>Euteleostomi</taxon>
        <taxon>Lepidosauria</taxon>
        <taxon>Squamata</taxon>
        <taxon>Bifurcata</taxon>
        <taxon>Unidentata</taxon>
        <taxon>Episquamata</taxon>
        <taxon>Toxicofera</taxon>
        <taxon>Serpentes</taxon>
        <taxon>Colubroidea</taxon>
        <taxon>Colubridae</taxon>
        <taxon>Natricinae</taxon>
        <taxon>Thamnophis</taxon>
    </lineage>
</organism>
<proteinExistence type="predicted"/>
<sequence>MQFLQDKNIFEHTYFGFMWQLCSSIPSTLPDPKAVSLMTAKLSTSFVLETFIHSKEKPTMLQWIELLTKQFNNSQAACEETHFDLRMDRSFSLAEVPAEALSSFRRRSRSVFEGGHPQKVDSALPSSISGQDLRVFPWIPGYQRSGPIEWDEIKEQEL</sequence>
<dbReference type="GeneID" id="106548158"/>
<dbReference type="RefSeq" id="XP_013920954.1">
    <property type="nucleotide sequence ID" value="XM_014065479.1"/>
</dbReference>
<name>A0A6I9XXK2_9SAUR</name>
<protein>
    <submittedName>
        <fullName evidence="2">Ubiquitin carboxyl-terminal hydrolase 34-like</fullName>
    </submittedName>
</protein>
<gene>
    <name evidence="2" type="primary">LOC106548158</name>
</gene>
<dbReference type="AlphaFoldDB" id="A0A6I9XXK2"/>